<name>A0ABV6ZUI4_9PROT</name>
<dbReference type="RefSeq" id="WP_343163936.1">
    <property type="nucleotide sequence ID" value="NZ_JBHRSV010000001.1"/>
</dbReference>
<dbReference type="InterPro" id="IPR046732">
    <property type="entry name" value="DUF6624"/>
</dbReference>
<sequence length="304" mass="33910">MLGIGGLIAAMVFQMPEGLPAHLLSDPVVAGTHDYCEEPVPDDVLALAREALTRNKTDIHPRERAAAALVTAGMDIAAAQPEGTSDCYALFAAGSNRLADALEPHENRMRRESRFRESRDPAIARIQVMLRDLWVTDQAGRLAYLQLNTEDRTGVAWWAYRRATAHVIANDYNATESLREALALYDWIDRERFGATASSQAWLIAQHADHDPDFQREVLTRMEAYLESGGVRRQDYAYLWDRVAVNTGQLQRYGTQPMDACNADRTLDLKPVEDPDNLDVRRATMNLGPAQNDLDQMAAQRCGG</sequence>
<evidence type="ECO:0000313" key="1">
    <source>
        <dbReference type="EMBL" id="MFC2925053.1"/>
    </source>
</evidence>
<proteinExistence type="predicted"/>
<organism evidence="1 2">
    <name type="scientific">Hyphobacterium vulgare</name>
    <dbReference type="NCBI Taxonomy" id="1736751"/>
    <lineage>
        <taxon>Bacteria</taxon>
        <taxon>Pseudomonadati</taxon>
        <taxon>Pseudomonadota</taxon>
        <taxon>Alphaproteobacteria</taxon>
        <taxon>Maricaulales</taxon>
        <taxon>Maricaulaceae</taxon>
        <taxon>Hyphobacterium</taxon>
    </lineage>
</organism>
<keyword evidence="2" id="KW-1185">Reference proteome</keyword>
<dbReference type="Proteomes" id="UP001595379">
    <property type="component" value="Unassembled WGS sequence"/>
</dbReference>
<evidence type="ECO:0000313" key="2">
    <source>
        <dbReference type="Proteomes" id="UP001595379"/>
    </source>
</evidence>
<gene>
    <name evidence="1" type="ORF">ACFOOR_02930</name>
</gene>
<reference evidence="2" key="1">
    <citation type="journal article" date="2019" name="Int. J. Syst. Evol. Microbiol.">
        <title>The Global Catalogue of Microorganisms (GCM) 10K type strain sequencing project: providing services to taxonomists for standard genome sequencing and annotation.</title>
        <authorList>
            <consortium name="The Broad Institute Genomics Platform"/>
            <consortium name="The Broad Institute Genome Sequencing Center for Infectious Disease"/>
            <person name="Wu L."/>
            <person name="Ma J."/>
        </authorList>
    </citation>
    <scope>NUCLEOTIDE SEQUENCE [LARGE SCALE GENOMIC DNA]</scope>
    <source>
        <strain evidence="2">KCTC 52487</strain>
    </source>
</reference>
<dbReference type="EMBL" id="JBHRSV010000001">
    <property type="protein sequence ID" value="MFC2925053.1"/>
    <property type="molecule type" value="Genomic_DNA"/>
</dbReference>
<comment type="caution">
    <text evidence="1">The sequence shown here is derived from an EMBL/GenBank/DDBJ whole genome shotgun (WGS) entry which is preliminary data.</text>
</comment>
<accession>A0ABV6ZUI4</accession>
<protein>
    <submittedName>
        <fullName evidence="1">DUF6624 domain-containing protein</fullName>
    </submittedName>
</protein>
<dbReference type="Pfam" id="PF20329">
    <property type="entry name" value="DUF6624"/>
    <property type="match status" value="1"/>
</dbReference>